<dbReference type="GO" id="GO:0004672">
    <property type="term" value="F:protein kinase activity"/>
    <property type="evidence" value="ECO:0007669"/>
    <property type="project" value="InterPro"/>
</dbReference>
<dbReference type="AlphaFoldDB" id="A0A0G0RMJ4"/>
<dbReference type="SUPFAM" id="SSF56112">
    <property type="entry name" value="Protein kinase-like (PK-like)"/>
    <property type="match status" value="1"/>
</dbReference>
<dbReference type="GO" id="GO:0005524">
    <property type="term" value="F:ATP binding"/>
    <property type="evidence" value="ECO:0007669"/>
    <property type="project" value="InterPro"/>
</dbReference>
<accession>A0A0G0RMJ4</accession>
<comment type="caution">
    <text evidence="2">The sequence shown here is derived from an EMBL/GenBank/DDBJ whole genome shotgun (WGS) entry which is preliminary data.</text>
</comment>
<organism evidence="2 3">
    <name type="scientific">Candidatus Yanofskybacteria bacterium GW2011_GWD2_39_48</name>
    <dbReference type="NCBI Taxonomy" id="1619031"/>
    <lineage>
        <taxon>Bacteria</taxon>
        <taxon>Candidatus Yanofskyibacteriota</taxon>
    </lineage>
</organism>
<dbReference type="EMBL" id="LBXD01000009">
    <property type="protein sequence ID" value="KKR23745.1"/>
    <property type="molecule type" value="Genomic_DNA"/>
</dbReference>
<name>A0A0G0RMJ4_9BACT</name>
<sequence>MPTGEIKEVTFSKSLEETQSEVLAEYLGLIQEEIAREIKRIIANNELIGEGRTARVFDITVEHSPIPICVKIWRSQLKDMGQVELKKMQSSSPIGEFELQDQLYLAGFRSAPEPISLTRFEDISVMAMERVVGYSLRQIIDAGAQIVNPKWSDLERLIVEMHRKYNIAHRDLGPQNIMLETNEKLEPGATLSGRLVIIDFGLSKSIIGEPSDEDYLLTIGDSVIRYQQDFANIDNLKPRRGNDQTPFAS</sequence>
<dbReference type="Pfam" id="PF00069">
    <property type="entry name" value="Pkinase"/>
    <property type="match status" value="1"/>
</dbReference>
<dbReference type="InterPro" id="IPR011009">
    <property type="entry name" value="Kinase-like_dom_sf"/>
</dbReference>
<evidence type="ECO:0000259" key="1">
    <source>
        <dbReference type="PROSITE" id="PS50011"/>
    </source>
</evidence>
<reference evidence="2 3" key="1">
    <citation type="journal article" date="2015" name="Nature">
        <title>rRNA introns, odd ribosomes, and small enigmatic genomes across a large radiation of phyla.</title>
        <authorList>
            <person name="Brown C.T."/>
            <person name="Hug L.A."/>
            <person name="Thomas B.C."/>
            <person name="Sharon I."/>
            <person name="Castelle C.J."/>
            <person name="Singh A."/>
            <person name="Wilkins M.J."/>
            <person name="Williams K.H."/>
            <person name="Banfield J.F."/>
        </authorList>
    </citation>
    <scope>NUCLEOTIDE SEQUENCE [LARGE SCALE GENOMIC DNA]</scope>
</reference>
<evidence type="ECO:0000313" key="3">
    <source>
        <dbReference type="Proteomes" id="UP000034764"/>
    </source>
</evidence>
<dbReference type="InterPro" id="IPR000719">
    <property type="entry name" value="Prot_kinase_dom"/>
</dbReference>
<evidence type="ECO:0000313" key="2">
    <source>
        <dbReference type="EMBL" id="KKR23745.1"/>
    </source>
</evidence>
<protein>
    <recommendedName>
        <fullName evidence="1">Protein kinase domain-containing protein</fullName>
    </recommendedName>
</protein>
<proteinExistence type="predicted"/>
<dbReference type="Gene3D" id="1.10.510.10">
    <property type="entry name" value="Transferase(Phosphotransferase) domain 1"/>
    <property type="match status" value="1"/>
</dbReference>
<gene>
    <name evidence="2" type="ORF">UT53_C0009G0039</name>
</gene>
<dbReference type="PROSITE" id="PS50011">
    <property type="entry name" value="PROTEIN_KINASE_DOM"/>
    <property type="match status" value="1"/>
</dbReference>
<dbReference type="Proteomes" id="UP000034764">
    <property type="component" value="Unassembled WGS sequence"/>
</dbReference>
<feature type="domain" description="Protein kinase" evidence="1">
    <location>
        <begin position="42"/>
        <end position="249"/>
    </location>
</feature>